<dbReference type="PANTHER" id="PTHR23150">
    <property type="entry name" value="SULFATASE MODIFYING FACTOR 1, 2"/>
    <property type="match status" value="1"/>
</dbReference>
<feature type="region of interest" description="Disordered" evidence="1">
    <location>
        <begin position="337"/>
        <end position="381"/>
    </location>
</feature>
<evidence type="ECO:0000259" key="2">
    <source>
        <dbReference type="Pfam" id="PF03781"/>
    </source>
</evidence>
<gene>
    <name evidence="3" type="ORF">CAP_7181</name>
</gene>
<comment type="caution">
    <text evidence="3">The sequence shown here is derived from an EMBL/GenBank/DDBJ whole genome shotgun (WGS) entry which is preliminary data.</text>
</comment>
<reference evidence="3 4" key="1">
    <citation type="submission" date="2013-05" db="EMBL/GenBank/DDBJ databases">
        <title>Genome assembly of Chondromyces apiculatus DSM 436.</title>
        <authorList>
            <person name="Sharma G."/>
            <person name="Khatri I."/>
            <person name="Kaur C."/>
            <person name="Mayilraj S."/>
            <person name="Subramanian S."/>
        </authorList>
    </citation>
    <scope>NUCLEOTIDE SEQUENCE [LARGE SCALE GENOMIC DNA]</scope>
    <source>
        <strain evidence="3 4">DSM 436</strain>
    </source>
</reference>
<accession>A0A017T0L9</accession>
<dbReference type="EMBL" id="ASRX01000061">
    <property type="protein sequence ID" value="EYF02410.1"/>
    <property type="molecule type" value="Genomic_DNA"/>
</dbReference>
<evidence type="ECO:0000313" key="3">
    <source>
        <dbReference type="EMBL" id="EYF02410.1"/>
    </source>
</evidence>
<name>A0A017T0L9_9BACT</name>
<organism evidence="3 4">
    <name type="scientific">Chondromyces apiculatus DSM 436</name>
    <dbReference type="NCBI Taxonomy" id="1192034"/>
    <lineage>
        <taxon>Bacteria</taxon>
        <taxon>Pseudomonadati</taxon>
        <taxon>Myxococcota</taxon>
        <taxon>Polyangia</taxon>
        <taxon>Polyangiales</taxon>
        <taxon>Polyangiaceae</taxon>
        <taxon>Chondromyces</taxon>
    </lineage>
</organism>
<dbReference type="Proteomes" id="UP000019678">
    <property type="component" value="Unassembled WGS sequence"/>
</dbReference>
<keyword evidence="4" id="KW-1185">Reference proteome</keyword>
<dbReference type="RefSeq" id="WP_081865464.1">
    <property type="nucleotide sequence ID" value="NZ_ASRX01000061.1"/>
</dbReference>
<dbReference type="InterPro" id="IPR005532">
    <property type="entry name" value="SUMF_dom"/>
</dbReference>
<proteinExistence type="predicted"/>
<dbReference type="SUPFAM" id="SSF56436">
    <property type="entry name" value="C-type lectin-like"/>
    <property type="match status" value="1"/>
</dbReference>
<dbReference type="PROSITE" id="PS51257">
    <property type="entry name" value="PROKAR_LIPOPROTEIN"/>
    <property type="match status" value="1"/>
</dbReference>
<protein>
    <recommendedName>
        <fullName evidence="2">Sulfatase-modifying factor enzyme-like domain-containing protein</fullName>
    </recommendedName>
</protein>
<feature type="domain" description="Sulfatase-modifying factor enzyme-like" evidence="2">
    <location>
        <begin position="62"/>
        <end position="276"/>
    </location>
</feature>
<dbReference type="Gene3D" id="3.90.1580.10">
    <property type="entry name" value="paralog of FGE (formylglycine-generating enzyme)"/>
    <property type="match status" value="1"/>
</dbReference>
<dbReference type="eggNOG" id="COG1262">
    <property type="taxonomic scope" value="Bacteria"/>
</dbReference>
<dbReference type="STRING" id="1192034.CAP_7181"/>
<dbReference type="InterPro" id="IPR042095">
    <property type="entry name" value="SUMF_sf"/>
</dbReference>
<dbReference type="GO" id="GO:0120147">
    <property type="term" value="F:formylglycine-generating oxidase activity"/>
    <property type="evidence" value="ECO:0007669"/>
    <property type="project" value="TreeGrafter"/>
</dbReference>
<sequence length="431" mass="45739">MGGGRILTSLLIVMAGCHGEPESTATSAASAASPTTTAVPAQVPAAVAAPVTPTAPPQPVTPPDMVEIRGGLFLMGSRISEGSPEERPMHEVAVATFLFDRTEVTAAAYQACVKAGACSPMQGPSSLCNGPESGRKDHPANCIDFTQAEAFCSFAGKRLPSEREWEYAARGGSELRRFSWGEEVPDGERACYNHIGTCPVGSFPSGAFGLRDMSGNVWEWTSSFFGAYPDERASGTHRVYRGGSFSRRFPKWLRNALRNRYLPHEWSASLGVRCARTVSPVQCPQDTEARPASDPKLPPACERTRGVPACEPAMEWDGERCVLSVPGGVTAAAHVTPRATGDGQRAPDAQGQGAGAEAGEVAQTSAKTDAVVRTRTPAHDGDCKKNYPGRPAAFRFTGKTFHGRNPAIRAGNCVRRDMGEQWTSACCPGTP</sequence>
<dbReference type="AlphaFoldDB" id="A0A017T0L9"/>
<evidence type="ECO:0000256" key="1">
    <source>
        <dbReference type="SAM" id="MobiDB-lite"/>
    </source>
</evidence>
<dbReference type="Pfam" id="PF03781">
    <property type="entry name" value="FGE-sulfatase"/>
    <property type="match status" value="1"/>
</dbReference>
<dbReference type="InterPro" id="IPR051043">
    <property type="entry name" value="Sulfatase_Mod_Factor_Kinase"/>
</dbReference>
<feature type="compositionally biased region" description="Low complexity" evidence="1">
    <location>
        <begin position="341"/>
        <end position="363"/>
    </location>
</feature>
<dbReference type="InterPro" id="IPR016187">
    <property type="entry name" value="CTDL_fold"/>
</dbReference>
<evidence type="ECO:0000313" key="4">
    <source>
        <dbReference type="Proteomes" id="UP000019678"/>
    </source>
</evidence>
<dbReference type="PANTHER" id="PTHR23150:SF19">
    <property type="entry name" value="FORMYLGLYCINE-GENERATING ENZYME"/>
    <property type="match status" value="1"/>
</dbReference>